<dbReference type="EMBL" id="QANS01000005">
    <property type="protein sequence ID" value="PTU30660.1"/>
    <property type="molecule type" value="Genomic_DNA"/>
</dbReference>
<comment type="caution">
    <text evidence="7">The sequence shown here is derived from an EMBL/GenBank/DDBJ whole genome shotgun (WGS) entry which is preliminary data.</text>
</comment>
<comment type="similarity">
    <text evidence="6">Belongs to the LptE lipoprotein family.</text>
</comment>
<dbReference type="GO" id="GO:0001530">
    <property type="term" value="F:lipopolysaccharide binding"/>
    <property type="evidence" value="ECO:0007669"/>
    <property type="project" value="TreeGrafter"/>
</dbReference>
<evidence type="ECO:0000256" key="2">
    <source>
        <dbReference type="ARBA" id="ARBA00023136"/>
    </source>
</evidence>
<evidence type="ECO:0000313" key="7">
    <source>
        <dbReference type="EMBL" id="PTU30660.1"/>
    </source>
</evidence>
<reference evidence="7 8" key="1">
    <citation type="submission" date="2018-04" db="EMBL/GenBank/DDBJ databases">
        <title>Novel species isolated from glacier.</title>
        <authorList>
            <person name="Liu Q."/>
            <person name="Xin Y.-H."/>
        </authorList>
    </citation>
    <scope>NUCLEOTIDE SEQUENCE [LARGE SCALE GENOMIC DNA]</scope>
    <source>
        <strain evidence="7 8">GT1R17</strain>
    </source>
</reference>
<keyword evidence="5 6" id="KW-0449">Lipoprotein</keyword>
<protein>
    <recommendedName>
        <fullName evidence="6">LPS-assembly lipoprotein LptE</fullName>
    </recommendedName>
</protein>
<dbReference type="AlphaFoldDB" id="A0A2T5MDJ8"/>
<dbReference type="PANTHER" id="PTHR38098:SF1">
    <property type="entry name" value="LPS-ASSEMBLY LIPOPROTEIN LPTE"/>
    <property type="match status" value="1"/>
</dbReference>
<keyword evidence="3 6" id="KW-0564">Palmitate</keyword>
<dbReference type="GO" id="GO:0043165">
    <property type="term" value="P:Gram-negative-bacterium-type cell outer membrane assembly"/>
    <property type="evidence" value="ECO:0007669"/>
    <property type="project" value="UniProtKB-UniRule"/>
</dbReference>
<proteinExistence type="inferred from homology"/>
<evidence type="ECO:0000256" key="1">
    <source>
        <dbReference type="ARBA" id="ARBA00022729"/>
    </source>
</evidence>
<dbReference type="InterPro" id="IPR007485">
    <property type="entry name" value="LPS_assembly_LptE"/>
</dbReference>
<sequence length="198" mass="21492">MKNTRATSVRITLAILLATLLAGCGFHLAGSRPLPEPLKTTYIDVIAPYRVSEPPLEVSLRTLIQRRGGLVKSSPEGARSIIKLSNLKESRLVLSIGVDGKVLEFQLVTSVTYQVNVGDKVLMPPDTLSLSRSYSFNAQQVLAKDAEEARLRQFIQNELAELLLLRMEAVLGRSVAETSTTAIPTVEPAGSLDAVVRP</sequence>
<keyword evidence="4 6" id="KW-0998">Cell outer membrane</keyword>
<dbReference type="GO" id="GO:0009279">
    <property type="term" value="C:cell outer membrane"/>
    <property type="evidence" value="ECO:0007669"/>
    <property type="project" value="UniProtKB-SubCell"/>
</dbReference>
<evidence type="ECO:0000256" key="6">
    <source>
        <dbReference type="HAMAP-Rule" id="MF_01186"/>
    </source>
</evidence>
<dbReference type="GO" id="GO:1990351">
    <property type="term" value="C:transporter complex"/>
    <property type="evidence" value="ECO:0007669"/>
    <property type="project" value="TreeGrafter"/>
</dbReference>
<dbReference type="Pfam" id="PF04390">
    <property type="entry name" value="LptE"/>
    <property type="match status" value="1"/>
</dbReference>
<comment type="subcellular location">
    <subcellularLocation>
        <location evidence="6">Cell outer membrane</location>
        <topology evidence="6">Lipid-anchor</topology>
    </subcellularLocation>
</comment>
<evidence type="ECO:0000313" key="8">
    <source>
        <dbReference type="Proteomes" id="UP000244248"/>
    </source>
</evidence>
<comment type="subunit">
    <text evidence="6">Component of the lipopolysaccharide transport and assembly complex. Interacts with LptD.</text>
</comment>
<comment type="function">
    <text evidence="6">Together with LptD, is involved in the assembly of lipopolysaccharide (LPS) at the surface of the outer membrane. Required for the proper assembly of LptD. Binds LPS and may serve as the LPS recognition site at the outer membrane.</text>
</comment>
<evidence type="ECO:0000256" key="4">
    <source>
        <dbReference type="ARBA" id="ARBA00023237"/>
    </source>
</evidence>
<dbReference type="PANTHER" id="PTHR38098">
    <property type="entry name" value="LPS-ASSEMBLY LIPOPROTEIN LPTE"/>
    <property type="match status" value="1"/>
</dbReference>
<evidence type="ECO:0000256" key="5">
    <source>
        <dbReference type="ARBA" id="ARBA00023288"/>
    </source>
</evidence>
<dbReference type="OrthoDB" id="7068046at2"/>
<name>A0A2T5MDJ8_9GAMM</name>
<accession>A0A2T5MDJ8</accession>
<dbReference type="Proteomes" id="UP000244248">
    <property type="component" value="Unassembled WGS sequence"/>
</dbReference>
<dbReference type="HAMAP" id="MF_01186">
    <property type="entry name" value="LPS_assembly_LptE"/>
    <property type="match status" value="1"/>
</dbReference>
<keyword evidence="8" id="KW-1185">Reference proteome</keyword>
<evidence type="ECO:0000256" key="3">
    <source>
        <dbReference type="ARBA" id="ARBA00023139"/>
    </source>
</evidence>
<keyword evidence="1 6" id="KW-0732">Signal</keyword>
<organism evidence="7 8">
    <name type="scientific">Stenotrophobium rhamnosiphilum</name>
    <dbReference type="NCBI Taxonomy" id="2029166"/>
    <lineage>
        <taxon>Bacteria</taxon>
        <taxon>Pseudomonadati</taxon>
        <taxon>Pseudomonadota</taxon>
        <taxon>Gammaproteobacteria</taxon>
        <taxon>Nevskiales</taxon>
        <taxon>Nevskiaceae</taxon>
        <taxon>Stenotrophobium</taxon>
    </lineage>
</organism>
<keyword evidence="2 6" id="KW-0472">Membrane</keyword>
<dbReference type="Gene3D" id="3.30.160.150">
    <property type="entry name" value="Lipoprotein like domain"/>
    <property type="match status" value="1"/>
</dbReference>
<dbReference type="GO" id="GO:0015920">
    <property type="term" value="P:lipopolysaccharide transport"/>
    <property type="evidence" value="ECO:0007669"/>
    <property type="project" value="TreeGrafter"/>
</dbReference>
<dbReference type="PROSITE" id="PS51257">
    <property type="entry name" value="PROKAR_LIPOPROTEIN"/>
    <property type="match status" value="1"/>
</dbReference>
<gene>
    <name evidence="6" type="primary">lptE</name>
    <name evidence="7" type="ORF">CJD38_14270</name>
</gene>